<reference evidence="4" key="1">
    <citation type="journal article" date="2017" name="Nat. Ecol. Evol.">
        <title>Genome expansion and lineage-specific genetic innovations in the forest pathogenic fungi Armillaria.</title>
        <authorList>
            <person name="Sipos G."/>
            <person name="Prasanna A.N."/>
            <person name="Walter M.C."/>
            <person name="O'Connor E."/>
            <person name="Balint B."/>
            <person name="Krizsan K."/>
            <person name="Kiss B."/>
            <person name="Hess J."/>
            <person name="Varga T."/>
            <person name="Slot J."/>
            <person name="Riley R."/>
            <person name="Boka B."/>
            <person name="Rigling D."/>
            <person name="Barry K."/>
            <person name="Lee J."/>
            <person name="Mihaltcheva S."/>
            <person name="LaButti K."/>
            <person name="Lipzen A."/>
            <person name="Waldron R."/>
            <person name="Moloney N.M."/>
            <person name="Sperisen C."/>
            <person name="Kredics L."/>
            <person name="Vagvoelgyi C."/>
            <person name="Patrignani A."/>
            <person name="Fitzpatrick D."/>
            <person name="Nagy I."/>
            <person name="Doyle S."/>
            <person name="Anderson J.B."/>
            <person name="Grigoriev I.V."/>
            <person name="Gueldener U."/>
            <person name="Muensterkoetter M."/>
            <person name="Nagy L.G."/>
        </authorList>
    </citation>
    <scope>NUCLEOTIDE SEQUENCE [LARGE SCALE GENOMIC DNA]</scope>
    <source>
        <strain evidence="4">Ar21-2</strain>
    </source>
</reference>
<dbReference type="EMBL" id="KZ293669">
    <property type="protein sequence ID" value="PBK89216.1"/>
    <property type="molecule type" value="Genomic_DNA"/>
</dbReference>
<name>A0A2H3DP53_ARMGA</name>
<dbReference type="OrthoDB" id="3050479at2759"/>
<feature type="compositionally biased region" description="Polar residues" evidence="1">
    <location>
        <begin position="19"/>
        <end position="38"/>
    </location>
</feature>
<evidence type="ECO:0000313" key="3">
    <source>
        <dbReference type="EMBL" id="PBK89216.1"/>
    </source>
</evidence>
<evidence type="ECO:0000313" key="4">
    <source>
        <dbReference type="Proteomes" id="UP000217790"/>
    </source>
</evidence>
<feature type="compositionally biased region" description="Polar residues" evidence="1">
    <location>
        <begin position="313"/>
        <end position="325"/>
    </location>
</feature>
<keyword evidence="4" id="KW-1185">Reference proteome</keyword>
<feature type="region of interest" description="Disordered" evidence="1">
    <location>
        <begin position="1"/>
        <end position="49"/>
    </location>
</feature>
<keyword evidence="2" id="KW-0472">Membrane</keyword>
<feature type="non-terminal residue" evidence="3">
    <location>
        <position position="1"/>
    </location>
</feature>
<gene>
    <name evidence="3" type="ORF">ARMGADRAFT_334906</name>
</gene>
<feature type="region of interest" description="Disordered" evidence="1">
    <location>
        <begin position="295"/>
        <end position="325"/>
    </location>
</feature>
<feature type="compositionally biased region" description="Basic and acidic residues" evidence="1">
    <location>
        <begin position="300"/>
        <end position="311"/>
    </location>
</feature>
<dbReference type="Proteomes" id="UP000217790">
    <property type="component" value="Unassembled WGS sequence"/>
</dbReference>
<feature type="compositionally biased region" description="Polar residues" evidence="1">
    <location>
        <begin position="1"/>
        <end position="12"/>
    </location>
</feature>
<keyword evidence="2" id="KW-0812">Transmembrane</keyword>
<feature type="compositionally biased region" description="Polar residues" evidence="1">
    <location>
        <begin position="172"/>
        <end position="184"/>
    </location>
</feature>
<keyword evidence="2" id="KW-1133">Transmembrane helix</keyword>
<dbReference type="InParanoid" id="A0A2H3DP53"/>
<feature type="region of interest" description="Disordered" evidence="1">
    <location>
        <begin position="238"/>
        <end position="279"/>
    </location>
</feature>
<feature type="transmembrane region" description="Helical" evidence="2">
    <location>
        <begin position="211"/>
        <end position="233"/>
    </location>
</feature>
<feature type="region of interest" description="Disordered" evidence="1">
    <location>
        <begin position="172"/>
        <end position="210"/>
    </location>
</feature>
<feature type="compositionally biased region" description="Low complexity" evidence="1">
    <location>
        <begin position="190"/>
        <end position="200"/>
    </location>
</feature>
<dbReference type="OMA" id="QFLLHER"/>
<organism evidence="3 4">
    <name type="scientific">Armillaria gallica</name>
    <name type="common">Bulbous honey fungus</name>
    <name type="synonym">Armillaria bulbosa</name>
    <dbReference type="NCBI Taxonomy" id="47427"/>
    <lineage>
        <taxon>Eukaryota</taxon>
        <taxon>Fungi</taxon>
        <taxon>Dikarya</taxon>
        <taxon>Basidiomycota</taxon>
        <taxon>Agaricomycotina</taxon>
        <taxon>Agaricomycetes</taxon>
        <taxon>Agaricomycetidae</taxon>
        <taxon>Agaricales</taxon>
        <taxon>Marasmiineae</taxon>
        <taxon>Physalacriaceae</taxon>
        <taxon>Armillaria</taxon>
    </lineage>
</organism>
<evidence type="ECO:0000256" key="1">
    <source>
        <dbReference type="SAM" id="MobiDB-lite"/>
    </source>
</evidence>
<evidence type="ECO:0000256" key="2">
    <source>
        <dbReference type="SAM" id="Phobius"/>
    </source>
</evidence>
<proteinExistence type="predicted"/>
<feature type="compositionally biased region" description="Basic and acidic residues" evidence="1">
    <location>
        <begin position="248"/>
        <end position="257"/>
    </location>
</feature>
<accession>A0A2H3DP53</accession>
<dbReference type="STRING" id="47427.A0A2H3DP53"/>
<protein>
    <submittedName>
        <fullName evidence="3">Uncharacterized protein</fullName>
    </submittedName>
</protein>
<sequence length="400" mass="42948">LPIQPAPSTTSLPLPIQPAPSTTSVSLPIQSTPSTTSVPLPIQPAPSKPSAIPPISVSVSIGSTVPVPSFSTIWHVQQPPTSSTAVSGSGLRPISTSTGLVTAFSVITTTDSSSSLSTTPLSLVAQTVDASTSNQIISVSTKTTSTKVIARTGAANTPLLYVPESIVGISSGTARAESPTNASHINADLPTPTMPTSPTSSDPPPNHVPQIIGGTLGPFLFIILLTAPAIFYCRRRLRPPSPQSPDIEEQKDNETTHLTESMDQPPTRPESHASVRTSAYSPLSQQTFYLSHMDGFLQRPDSDPRRHERDPSVASSNASHLTSRQFLLHERADSLRDEADWLRQTISSSPPNDRIVEELQTTIRRLEEQVRRLEAEHECDWALCQSDEPPPAYMEVISRS</sequence>
<dbReference type="AlphaFoldDB" id="A0A2H3DP53"/>